<sequence length="206" mass="23496">MEQAKHVAHDHYDAEASKIGMWLFIFTELLLFGVLFVIYSVYRYINHDAFLLAAGELDTTVGAVNTVILLISSMTIAMSTTSLQKRNKLLTLLLTGVTLVLGVVFLVNKYFEWGSKFEHGIWPGSEYLIENLSQGEILFFGLYFIMTGLHALHIIIGLVLIVVVMWKVYTGKVYAERAALLDNSGLYWHLVDIIWIFLFPLFYLIH</sequence>
<dbReference type="PANTHER" id="PTHR11403:SF6">
    <property type="entry name" value="NITRIC OXIDE REDUCTASE SUBUNIT E"/>
    <property type="match status" value="1"/>
</dbReference>
<dbReference type="SUPFAM" id="SSF81452">
    <property type="entry name" value="Cytochrome c oxidase subunit III-like"/>
    <property type="match status" value="1"/>
</dbReference>
<keyword evidence="10" id="KW-1185">Reference proteome</keyword>
<feature type="transmembrane region" description="Helical" evidence="7">
    <location>
        <begin position="21"/>
        <end position="42"/>
    </location>
</feature>
<dbReference type="GO" id="GO:0004129">
    <property type="term" value="F:cytochrome-c oxidase activity"/>
    <property type="evidence" value="ECO:0007669"/>
    <property type="project" value="InterPro"/>
</dbReference>
<evidence type="ECO:0000259" key="8">
    <source>
        <dbReference type="PROSITE" id="PS50253"/>
    </source>
</evidence>
<dbReference type="Pfam" id="PF00510">
    <property type="entry name" value="COX3"/>
    <property type="match status" value="1"/>
</dbReference>
<gene>
    <name evidence="9" type="ORF">SAMN05444274_102547</name>
</gene>
<name>A0A1M4WSR6_9BACT</name>
<evidence type="ECO:0000256" key="5">
    <source>
        <dbReference type="ARBA" id="ARBA00023136"/>
    </source>
</evidence>
<dbReference type="STRING" id="1484053.SAMN05444274_102547"/>
<evidence type="ECO:0000313" key="9">
    <source>
        <dbReference type="EMBL" id="SHE84255.1"/>
    </source>
</evidence>
<dbReference type="OrthoDB" id="9810850at2"/>
<dbReference type="RefSeq" id="WP_072999784.1">
    <property type="nucleotide sequence ID" value="NZ_FQUM01000002.1"/>
</dbReference>
<dbReference type="InterPro" id="IPR035973">
    <property type="entry name" value="Cyt_c_oxidase_su3-like_sf"/>
</dbReference>
<comment type="subcellular location">
    <subcellularLocation>
        <location evidence="6">Cell membrane</location>
        <topology evidence="6">Multi-pass membrane protein</topology>
    </subcellularLocation>
    <subcellularLocation>
        <location evidence="1">Membrane</location>
        <topology evidence="1">Multi-pass membrane protein</topology>
    </subcellularLocation>
</comment>
<feature type="transmembrane region" description="Helical" evidence="7">
    <location>
        <begin position="62"/>
        <end position="82"/>
    </location>
</feature>
<dbReference type="GO" id="GO:0005886">
    <property type="term" value="C:plasma membrane"/>
    <property type="evidence" value="ECO:0007669"/>
    <property type="project" value="UniProtKB-SubCell"/>
</dbReference>
<evidence type="ECO:0000256" key="2">
    <source>
        <dbReference type="ARBA" id="ARBA00010581"/>
    </source>
</evidence>
<evidence type="ECO:0000256" key="3">
    <source>
        <dbReference type="ARBA" id="ARBA00022692"/>
    </source>
</evidence>
<dbReference type="InterPro" id="IPR013833">
    <property type="entry name" value="Cyt_c_oxidase_su3_a-hlx"/>
</dbReference>
<evidence type="ECO:0000256" key="6">
    <source>
        <dbReference type="RuleBase" id="RU003376"/>
    </source>
</evidence>
<feature type="domain" description="Heme-copper oxidase subunit III family profile" evidence="8">
    <location>
        <begin position="1"/>
        <end position="206"/>
    </location>
</feature>
<dbReference type="EMBL" id="FQUM01000002">
    <property type="protein sequence ID" value="SHE84255.1"/>
    <property type="molecule type" value="Genomic_DNA"/>
</dbReference>
<feature type="transmembrane region" description="Helical" evidence="7">
    <location>
        <begin position="186"/>
        <end position="205"/>
    </location>
</feature>
<evidence type="ECO:0000256" key="4">
    <source>
        <dbReference type="ARBA" id="ARBA00022989"/>
    </source>
</evidence>
<dbReference type="AlphaFoldDB" id="A0A1M4WSR6"/>
<comment type="similarity">
    <text evidence="2 6">Belongs to the cytochrome c oxidase subunit 3 family.</text>
</comment>
<proteinExistence type="inferred from homology"/>
<dbReference type="PROSITE" id="PS50253">
    <property type="entry name" value="COX3"/>
    <property type="match status" value="1"/>
</dbReference>
<dbReference type="Proteomes" id="UP000184164">
    <property type="component" value="Unassembled WGS sequence"/>
</dbReference>
<accession>A0A1M4WSR6</accession>
<dbReference type="Gene3D" id="1.20.120.80">
    <property type="entry name" value="Cytochrome c oxidase, subunit III, four-helix bundle"/>
    <property type="match status" value="1"/>
</dbReference>
<evidence type="ECO:0000256" key="1">
    <source>
        <dbReference type="ARBA" id="ARBA00004141"/>
    </source>
</evidence>
<evidence type="ECO:0000313" key="10">
    <source>
        <dbReference type="Proteomes" id="UP000184164"/>
    </source>
</evidence>
<dbReference type="InterPro" id="IPR000298">
    <property type="entry name" value="Cyt_c_oxidase-like_su3"/>
</dbReference>
<evidence type="ECO:0000256" key="7">
    <source>
        <dbReference type="SAM" id="Phobius"/>
    </source>
</evidence>
<feature type="transmembrane region" description="Helical" evidence="7">
    <location>
        <begin position="137"/>
        <end position="166"/>
    </location>
</feature>
<dbReference type="PANTHER" id="PTHR11403">
    <property type="entry name" value="CYTOCHROME C OXIDASE SUBUNIT III"/>
    <property type="match status" value="1"/>
</dbReference>
<keyword evidence="3 6" id="KW-0812">Transmembrane</keyword>
<feature type="transmembrane region" description="Helical" evidence="7">
    <location>
        <begin position="89"/>
        <end position="107"/>
    </location>
</feature>
<keyword evidence="4 7" id="KW-1133">Transmembrane helix</keyword>
<dbReference type="GO" id="GO:0019646">
    <property type="term" value="P:aerobic electron transport chain"/>
    <property type="evidence" value="ECO:0007669"/>
    <property type="project" value="InterPro"/>
</dbReference>
<keyword evidence="5 7" id="KW-0472">Membrane</keyword>
<reference evidence="9 10" key="1">
    <citation type="submission" date="2016-11" db="EMBL/GenBank/DDBJ databases">
        <authorList>
            <person name="Jaros S."/>
            <person name="Januszkiewicz K."/>
            <person name="Wedrychowicz H."/>
        </authorList>
    </citation>
    <scope>NUCLEOTIDE SEQUENCE [LARGE SCALE GENOMIC DNA]</scope>
    <source>
        <strain evidence="9 10">DSM 26910</strain>
    </source>
</reference>
<protein>
    <submittedName>
        <fullName evidence="9">Cytochrome c oxidase subunit 3</fullName>
    </submittedName>
</protein>
<organism evidence="9 10">
    <name type="scientific">Mariniphaga anaerophila</name>
    <dbReference type="NCBI Taxonomy" id="1484053"/>
    <lineage>
        <taxon>Bacteria</taxon>
        <taxon>Pseudomonadati</taxon>
        <taxon>Bacteroidota</taxon>
        <taxon>Bacteroidia</taxon>
        <taxon>Marinilabiliales</taxon>
        <taxon>Prolixibacteraceae</taxon>
        <taxon>Mariniphaga</taxon>
    </lineage>
</organism>
<dbReference type="InterPro" id="IPR024791">
    <property type="entry name" value="Cyt_c/ubiquinol_Oxase_su3"/>
</dbReference>